<evidence type="ECO:0000259" key="1">
    <source>
        <dbReference type="PROSITE" id="PS50848"/>
    </source>
</evidence>
<keyword evidence="3" id="KW-1185">Reference proteome</keyword>
<evidence type="ECO:0000313" key="3">
    <source>
        <dbReference type="Proteomes" id="UP000272942"/>
    </source>
</evidence>
<dbReference type="GO" id="GO:0005737">
    <property type="term" value="C:cytoplasm"/>
    <property type="evidence" value="ECO:0007669"/>
    <property type="project" value="UniProtKB-ARBA"/>
</dbReference>
<dbReference type="SUPFAM" id="SSF55961">
    <property type="entry name" value="Bet v1-like"/>
    <property type="match status" value="1"/>
</dbReference>
<evidence type="ECO:0000313" key="2">
    <source>
        <dbReference type="EMBL" id="VDP41153.1"/>
    </source>
</evidence>
<accession>A0A183A3M0</accession>
<protein>
    <submittedName>
        <fullName evidence="4">START domain-containing protein</fullName>
    </submittedName>
</protein>
<dbReference type="WBParaSite" id="ECPE_0000155501-mRNA-1">
    <property type="protein sequence ID" value="ECPE_0000155501-mRNA-1"/>
    <property type="gene ID" value="ECPE_0000155501"/>
</dbReference>
<dbReference type="Proteomes" id="UP000272942">
    <property type="component" value="Unassembled WGS sequence"/>
</dbReference>
<dbReference type="InterPro" id="IPR023393">
    <property type="entry name" value="START-like_dom_sf"/>
</dbReference>
<proteinExistence type="predicted"/>
<gene>
    <name evidence="2" type="ORF">ECPE_LOCUS1555</name>
</gene>
<organism evidence="4">
    <name type="scientific">Echinostoma caproni</name>
    <dbReference type="NCBI Taxonomy" id="27848"/>
    <lineage>
        <taxon>Eukaryota</taxon>
        <taxon>Metazoa</taxon>
        <taxon>Spiralia</taxon>
        <taxon>Lophotrochozoa</taxon>
        <taxon>Platyhelminthes</taxon>
        <taxon>Trematoda</taxon>
        <taxon>Digenea</taxon>
        <taxon>Plagiorchiida</taxon>
        <taxon>Echinostomata</taxon>
        <taxon>Echinostomatoidea</taxon>
        <taxon>Echinostomatidae</taxon>
        <taxon>Echinostoma</taxon>
    </lineage>
</organism>
<evidence type="ECO:0000313" key="4">
    <source>
        <dbReference type="WBParaSite" id="ECPE_0000155501-mRNA-1"/>
    </source>
</evidence>
<reference evidence="2 3" key="2">
    <citation type="submission" date="2018-11" db="EMBL/GenBank/DDBJ databases">
        <authorList>
            <consortium name="Pathogen Informatics"/>
        </authorList>
    </citation>
    <scope>NUCLEOTIDE SEQUENCE [LARGE SCALE GENOMIC DNA]</scope>
    <source>
        <strain evidence="2 3">Egypt</strain>
    </source>
</reference>
<dbReference type="GO" id="GO:0008289">
    <property type="term" value="F:lipid binding"/>
    <property type="evidence" value="ECO:0007669"/>
    <property type="project" value="InterPro"/>
</dbReference>
<dbReference type="PANTHER" id="PTHR19308">
    <property type="entry name" value="PHOSPHATIDYLCHOLINE TRANSFER PROTEIN"/>
    <property type="match status" value="1"/>
</dbReference>
<dbReference type="InterPro" id="IPR002913">
    <property type="entry name" value="START_lipid-bd_dom"/>
</dbReference>
<sequence length="82" mass="9891">MDDVSALSFLEVQLNLAYRRYWDERVVSLDYLYSATDEDNSLPGDTDGFKSDLIRWVARFPFPMAQREYIYARRWWLETVQE</sequence>
<dbReference type="Gene3D" id="3.30.530.20">
    <property type="match status" value="1"/>
</dbReference>
<dbReference type="InterPro" id="IPR051213">
    <property type="entry name" value="START_lipid_transfer"/>
</dbReference>
<feature type="domain" description="START" evidence="1">
    <location>
        <begin position="1"/>
        <end position="82"/>
    </location>
</feature>
<dbReference type="EMBL" id="UZAN01010900">
    <property type="protein sequence ID" value="VDP41153.1"/>
    <property type="molecule type" value="Genomic_DNA"/>
</dbReference>
<dbReference type="PROSITE" id="PS50848">
    <property type="entry name" value="START"/>
    <property type="match status" value="1"/>
</dbReference>
<dbReference type="PANTHER" id="PTHR19308:SF8">
    <property type="entry name" value="STAR-RELATED LIPID TRANSFER PROTEIN 7, MITOCHONDRIAL"/>
    <property type="match status" value="1"/>
</dbReference>
<reference evidence="4" key="1">
    <citation type="submission" date="2016-06" db="UniProtKB">
        <authorList>
            <consortium name="WormBaseParasite"/>
        </authorList>
    </citation>
    <scope>IDENTIFICATION</scope>
</reference>
<name>A0A183A3M0_9TREM</name>
<dbReference type="AlphaFoldDB" id="A0A183A3M0"/>
<dbReference type="OrthoDB" id="1295045at2759"/>